<feature type="region of interest" description="Disordered" evidence="6">
    <location>
        <begin position="791"/>
        <end position="811"/>
    </location>
</feature>
<name>A0A818SSA2_9BILA</name>
<feature type="region of interest" description="Disordered" evidence="6">
    <location>
        <begin position="480"/>
        <end position="548"/>
    </location>
</feature>
<accession>A0A818SSA2</accession>
<evidence type="ECO:0000256" key="1">
    <source>
        <dbReference type="ARBA" id="ARBA00008134"/>
    </source>
</evidence>
<dbReference type="InterPro" id="IPR001680">
    <property type="entry name" value="WD40_rpt"/>
</dbReference>
<dbReference type="Gene3D" id="2.130.10.10">
    <property type="entry name" value="YVTN repeat-like/Quinoprotein amine dehydrogenase"/>
    <property type="match status" value="2"/>
</dbReference>
<dbReference type="PROSITE" id="PS50082">
    <property type="entry name" value="WD_REPEATS_2"/>
    <property type="match status" value="1"/>
</dbReference>
<dbReference type="InterPro" id="IPR037590">
    <property type="entry name" value="WDR24"/>
</dbReference>
<feature type="compositionally biased region" description="Low complexity" evidence="6">
    <location>
        <begin position="795"/>
        <end position="811"/>
    </location>
</feature>
<feature type="compositionally biased region" description="Basic and acidic residues" evidence="6">
    <location>
        <begin position="515"/>
        <end position="542"/>
    </location>
</feature>
<dbReference type="GO" id="GO:0005829">
    <property type="term" value="C:cytosol"/>
    <property type="evidence" value="ECO:0007669"/>
    <property type="project" value="TreeGrafter"/>
</dbReference>
<dbReference type="GO" id="GO:0061700">
    <property type="term" value="C:GATOR2 complex"/>
    <property type="evidence" value="ECO:0007669"/>
    <property type="project" value="TreeGrafter"/>
</dbReference>
<dbReference type="Pfam" id="PF00400">
    <property type="entry name" value="WD40"/>
    <property type="match status" value="1"/>
</dbReference>
<dbReference type="CDD" id="cd16693">
    <property type="entry name" value="mRING-H2-C3H3C2_WDR24"/>
    <property type="match status" value="1"/>
</dbReference>
<dbReference type="PANTHER" id="PTHR46200">
    <property type="entry name" value="GATOR COMPLEX PROTEIN WDR24"/>
    <property type="match status" value="1"/>
</dbReference>
<gene>
    <name evidence="7" type="ORF">OKA104_LOCUS10722</name>
</gene>
<evidence type="ECO:0000313" key="7">
    <source>
        <dbReference type="EMBL" id="CAF3675163.1"/>
    </source>
</evidence>
<reference evidence="7" key="1">
    <citation type="submission" date="2021-02" db="EMBL/GenBank/DDBJ databases">
        <authorList>
            <person name="Nowell W R."/>
        </authorList>
    </citation>
    <scope>NUCLEOTIDE SEQUENCE</scope>
</reference>
<dbReference type="SMART" id="SM00320">
    <property type="entry name" value="WD40"/>
    <property type="match status" value="4"/>
</dbReference>
<dbReference type="EMBL" id="CAJOAY010000482">
    <property type="protein sequence ID" value="CAF3675163.1"/>
    <property type="molecule type" value="Genomic_DNA"/>
</dbReference>
<evidence type="ECO:0000256" key="5">
    <source>
        <dbReference type="PROSITE-ProRule" id="PRU00221"/>
    </source>
</evidence>
<protein>
    <recommendedName>
        <fullName evidence="4">GATOR2 complex protein WDR24</fullName>
    </recommendedName>
</protein>
<dbReference type="GO" id="GO:0016239">
    <property type="term" value="P:positive regulation of macroautophagy"/>
    <property type="evidence" value="ECO:0007669"/>
    <property type="project" value="TreeGrafter"/>
</dbReference>
<dbReference type="InterPro" id="IPR036322">
    <property type="entry name" value="WD40_repeat_dom_sf"/>
</dbReference>
<evidence type="ECO:0000256" key="6">
    <source>
        <dbReference type="SAM" id="MobiDB-lite"/>
    </source>
</evidence>
<dbReference type="AlphaFoldDB" id="A0A818SSA2"/>
<sequence length="888" mass="102312">MDKINTNHQQTIISSAVRRGTSILALNCAHNRLIAAGQQNFQLFSIEQIDQTEQFRELYDFRNTSRPSAIPRYALQPKDVSWSPHDENCFATASSTCGHLYTWDINRLDIVNQMNLHSTIINRTQFHPKHPYMLLTASQDGSAKLTDCRINDNGRVVTTFRHMSKEGFRDIDINISNTDKFAAAISDQYSVPIWDIRQPAQPEFSVLTRDKVLCVAWNPHERSWLATGGTGGHDRTIRVWDAKGNDNRQDPLFTVYTFGQVTKFSWRPTCRYHIASFTRTSDQHIHVWDIRRAYLPHATFCHHRNDIGDFIWRSNSDNIISVDRDDCLIHAHLSSAIKSDQVTSLFSLDVTSKGSVHISIPNIDNDYVRSLYNERHIPSSTTSLQKFYSQETISTFLKWNKVIEGKSILGIYSNTLHDNSVQLFHQFARRWIFGNGDKSIKALVNICNINGDVADKLNRPDLKATWEVIKLLYDDSVKTKDHRHTSSKRSRSGTKSFHRSDSRGSHYQQTGRRPTNIDKQKNRLNEELNNNDKKEKLQDHRKPSNSKLMMIDDTDTYIVRDVLTDDIIFISPEDLANNDNVDDMPYGYNFDHELKRDSFSIPLLSDEMLQAINTDDDYNIFSTDRITRQFPEVMMIEDGVELESDDGCEDIDNNMQVSTYSINPDGSDEFLTIDDSYSLTIQNQPLNFDQIIGQTLWYYIENNELQVAVHLLLALYPQFTEYKRKELFNGAHLQWLVMYIELLQKMRLFVKAKQVTKHCIENEGIPLNYNTNEFDGSIILNAQTSTLKRVPSFNPLPTTSSSSSNSKNLSSNSKDFICSICRIPCRVLFTFCGICFHGGHIDHITAWFKTHDECSHGCGHLCKDYHNQKYRTRITQRLISKLSSNTNK</sequence>
<dbReference type="Proteomes" id="UP000663881">
    <property type="component" value="Unassembled WGS sequence"/>
</dbReference>
<dbReference type="GO" id="GO:1904263">
    <property type="term" value="P:positive regulation of TORC1 signaling"/>
    <property type="evidence" value="ECO:0007669"/>
    <property type="project" value="TreeGrafter"/>
</dbReference>
<dbReference type="SUPFAM" id="SSF50978">
    <property type="entry name" value="WD40 repeat-like"/>
    <property type="match status" value="1"/>
</dbReference>
<evidence type="ECO:0000256" key="2">
    <source>
        <dbReference type="ARBA" id="ARBA00022574"/>
    </source>
</evidence>
<feature type="repeat" description="WD" evidence="5">
    <location>
        <begin position="230"/>
        <end position="250"/>
    </location>
</feature>
<feature type="compositionally biased region" description="Basic residues" evidence="6">
    <location>
        <begin position="480"/>
        <end position="492"/>
    </location>
</feature>
<evidence type="ECO:0000256" key="3">
    <source>
        <dbReference type="ARBA" id="ARBA00022737"/>
    </source>
</evidence>
<evidence type="ECO:0000256" key="4">
    <source>
        <dbReference type="ARBA" id="ARBA00040269"/>
    </source>
</evidence>
<evidence type="ECO:0000313" key="8">
    <source>
        <dbReference type="Proteomes" id="UP000663881"/>
    </source>
</evidence>
<dbReference type="InterPro" id="IPR015943">
    <property type="entry name" value="WD40/YVTN_repeat-like_dom_sf"/>
</dbReference>
<comment type="caution">
    <text evidence="7">The sequence shown here is derived from an EMBL/GenBank/DDBJ whole genome shotgun (WGS) entry which is preliminary data.</text>
</comment>
<dbReference type="GO" id="GO:0005774">
    <property type="term" value="C:vacuolar membrane"/>
    <property type="evidence" value="ECO:0007669"/>
    <property type="project" value="TreeGrafter"/>
</dbReference>
<keyword evidence="3" id="KW-0677">Repeat</keyword>
<organism evidence="7 8">
    <name type="scientific">Adineta steineri</name>
    <dbReference type="NCBI Taxonomy" id="433720"/>
    <lineage>
        <taxon>Eukaryota</taxon>
        <taxon>Metazoa</taxon>
        <taxon>Spiralia</taxon>
        <taxon>Gnathifera</taxon>
        <taxon>Rotifera</taxon>
        <taxon>Eurotatoria</taxon>
        <taxon>Bdelloidea</taxon>
        <taxon>Adinetida</taxon>
        <taxon>Adinetidae</taxon>
        <taxon>Adineta</taxon>
    </lineage>
</organism>
<keyword evidence="2 5" id="KW-0853">WD repeat</keyword>
<proteinExistence type="inferred from homology"/>
<dbReference type="PANTHER" id="PTHR46200:SF1">
    <property type="entry name" value="GATOR COMPLEX PROTEIN WDR24"/>
    <property type="match status" value="1"/>
</dbReference>
<comment type="similarity">
    <text evidence="1">Belongs to the WD repeat WDR24 family.</text>
</comment>